<dbReference type="SUPFAM" id="SSF47741">
    <property type="entry name" value="CO dehydrogenase ISP C-domain like"/>
    <property type="match status" value="1"/>
</dbReference>
<keyword evidence="2" id="KW-0479">Metal-binding</keyword>
<dbReference type="EMBL" id="BAAADD010000010">
    <property type="protein sequence ID" value="GAA0583344.1"/>
    <property type="molecule type" value="Genomic_DNA"/>
</dbReference>
<dbReference type="Pfam" id="PF01799">
    <property type="entry name" value="Fer2_2"/>
    <property type="match status" value="1"/>
</dbReference>
<keyword evidence="5" id="KW-0411">Iron-sulfur</keyword>
<protein>
    <submittedName>
        <fullName evidence="7">(2Fe-2S)-binding protein</fullName>
    </submittedName>
</protein>
<accession>A0ABN1F6G5</accession>
<evidence type="ECO:0000256" key="2">
    <source>
        <dbReference type="ARBA" id="ARBA00022723"/>
    </source>
</evidence>
<keyword evidence="3" id="KW-0560">Oxidoreductase</keyword>
<evidence type="ECO:0000256" key="3">
    <source>
        <dbReference type="ARBA" id="ARBA00023002"/>
    </source>
</evidence>
<dbReference type="InterPro" id="IPR012675">
    <property type="entry name" value="Beta-grasp_dom_sf"/>
</dbReference>
<organism evidence="7 8">
    <name type="scientific">Rhizomicrobium electricum</name>
    <dbReference type="NCBI Taxonomy" id="480070"/>
    <lineage>
        <taxon>Bacteria</taxon>
        <taxon>Pseudomonadati</taxon>
        <taxon>Pseudomonadota</taxon>
        <taxon>Alphaproteobacteria</taxon>
        <taxon>Micropepsales</taxon>
        <taxon>Micropepsaceae</taxon>
        <taxon>Rhizomicrobium</taxon>
    </lineage>
</organism>
<dbReference type="Gene3D" id="3.10.20.30">
    <property type="match status" value="1"/>
</dbReference>
<dbReference type="PROSITE" id="PS51085">
    <property type="entry name" value="2FE2S_FER_2"/>
    <property type="match status" value="1"/>
</dbReference>
<dbReference type="PANTHER" id="PTHR44379">
    <property type="entry name" value="OXIDOREDUCTASE WITH IRON-SULFUR SUBUNIT"/>
    <property type="match status" value="1"/>
</dbReference>
<dbReference type="InterPro" id="IPR002888">
    <property type="entry name" value="2Fe-2S-bd"/>
</dbReference>
<dbReference type="InterPro" id="IPR006058">
    <property type="entry name" value="2Fe2S_fd_BS"/>
</dbReference>
<reference evidence="8" key="1">
    <citation type="journal article" date="2019" name="Int. J. Syst. Evol. Microbiol.">
        <title>The Global Catalogue of Microorganisms (GCM) 10K type strain sequencing project: providing services to taxonomists for standard genome sequencing and annotation.</title>
        <authorList>
            <consortium name="The Broad Institute Genomics Platform"/>
            <consortium name="The Broad Institute Genome Sequencing Center for Infectious Disease"/>
            <person name="Wu L."/>
            <person name="Ma J."/>
        </authorList>
    </citation>
    <scope>NUCLEOTIDE SEQUENCE [LARGE SCALE GENOMIC DNA]</scope>
    <source>
        <strain evidence="8">JCM 15089</strain>
    </source>
</reference>
<dbReference type="InterPro" id="IPR036884">
    <property type="entry name" value="2Fe-2S-bd_dom_sf"/>
</dbReference>
<dbReference type="CDD" id="cd00207">
    <property type="entry name" value="fer2"/>
    <property type="match status" value="1"/>
</dbReference>
<feature type="domain" description="2Fe-2S ferredoxin-type" evidence="6">
    <location>
        <begin position="1"/>
        <end position="77"/>
    </location>
</feature>
<evidence type="ECO:0000256" key="5">
    <source>
        <dbReference type="ARBA" id="ARBA00023014"/>
    </source>
</evidence>
<sequence>MRYTLNVNGQDCSVDVDADTPLLWVLRNSLNLKGTRYGCGKGECGACTVHIDGVPKQACQTPISALGTSKIVTLEGIGDTAAGKRVLAAWMKARATQCGYCQGGLIMAAAALLAENPKPNDDEIGNAMEGHLCRCGTYARVRHAIELATDEK</sequence>
<keyword evidence="8" id="KW-1185">Reference proteome</keyword>
<evidence type="ECO:0000256" key="4">
    <source>
        <dbReference type="ARBA" id="ARBA00023004"/>
    </source>
</evidence>
<dbReference type="InterPro" id="IPR036010">
    <property type="entry name" value="2Fe-2S_ferredoxin-like_sf"/>
</dbReference>
<dbReference type="Proteomes" id="UP001499951">
    <property type="component" value="Unassembled WGS sequence"/>
</dbReference>
<evidence type="ECO:0000256" key="1">
    <source>
        <dbReference type="ARBA" id="ARBA00022714"/>
    </source>
</evidence>
<dbReference type="InterPro" id="IPR051452">
    <property type="entry name" value="Diverse_Oxidoreductases"/>
</dbReference>
<dbReference type="Pfam" id="PF00111">
    <property type="entry name" value="Fer2"/>
    <property type="match status" value="1"/>
</dbReference>
<evidence type="ECO:0000313" key="8">
    <source>
        <dbReference type="Proteomes" id="UP001499951"/>
    </source>
</evidence>
<gene>
    <name evidence="7" type="ORF">GCM10008942_35340</name>
</gene>
<dbReference type="RefSeq" id="WP_166937146.1">
    <property type="nucleotide sequence ID" value="NZ_BAAADD010000010.1"/>
</dbReference>
<dbReference type="Gene3D" id="1.10.150.120">
    <property type="entry name" value="[2Fe-2S]-binding domain"/>
    <property type="match status" value="1"/>
</dbReference>
<comment type="caution">
    <text evidence="7">The sequence shown here is derived from an EMBL/GenBank/DDBJ whole genome shotgun (WGS) entry which is preliminary data.</text>
</comment>
<name>A0ABN1F6G5_9PROT</name>
<proteinExistence type="predicted"/>
<dbReference type="SUPFAM" id="SSF54292">
    <property type="entry name" value="2Fe-2S ferredoxin-like"/>
    <property type="match status" value="1"/>
</dbReference>
<keyword evidence="1" id="KW-0001">2Fe-2S</keyword>
<evidence type="ECO:0000313" key="7">
    <source>
        <dbReference type="EMBL" id="GAA0583344.1"/>
    </source>
</evidence>
<dbReference type="PROSITE" id="PS00197">
    <property type="entry name" value="2FE2S_FER_1"/>
    <property type="match status" value="1"/>
</dbReference>
<dbReference type="InterPro" id="IPR001041">
    <property type="entry name" value="2Fe-2S_ferredoxin-type"/>
</dbReference>
<dbReference type="PANTHER" id="PTHR44379:SF2">
    <property type="entry name" value="BLR6218 PROTEIN"/>
    <property type="match status" value="1"/>
</dbReference>
<keyword evidence="4" id="KW-0408">Iron</keyword>
<evidence type="ECO:0000259" key="6">
    <source>
        <dbReference type="PROSITE" id="PS51085"/>
    </source>
</evidence>